<evidence type="ECO:0000256" key="4">
    <source>
        <dbReference type="ARBA" id="ARBA00022449"/>
    </source>
</evidence>
<dbReference type="SUPFAM" id="SSF52833">
    <property type="entry name" value="Thioredoxin-like"/>
    <property type="match status" value="1"/>
</dbReference>
<dbReference type="Pfam" id="PF06965">
    <property type="entry name" value="Na_H_antiport_1"/>
    <property type="match status" value="1"/>
</dbReference>
<evidence type="ECO:0000256" key="7">
    <source>
        <dbReference type="ARBA" id="ARBA00022989"/>
    </source>
</evidence>
<evidence type="ECO:0000259" key="13">
    <source>
        <dbReference type="PROSITE" id="PS51352"/>
    </source>
</evidence>
<protein>
    <recommendedName>
        <fullName evidence="12">Na(+)/H(+) antiporter NhaA</fullName>
    </recommendedName>
    <alternativeName>
        <fullName evidence="12">Sodium/proton antiporter NhaA</fullName>
    </alternativeName>
</protein>
<evidence type="ECO:0000256" key="9">
    <source>
        <dbReference type="ARBA" id="ARBA00023065"/>
    </source>
</evidence>
<keyword evidence="3 12" id="KW-0813">Transport</keyword>
<reference evidence="14 15" key="1">
    <citation type="journal article" date="2019" name="Int. J. Syst. Evol. Microbiol.">
        <title>The Global Catalogue of Microorganisms (GCM) 10K type strain sequencing project: providing services to taxonomists for standard genome sequencing and annotation.</title>
        <authorList>
            <consortium name="The Broad Institute Genomics Platform"/>
            <consortium name="The Broad Institute Genome Sequencing Center for Infectious Disease"/>
            <person name="Wu L."/>
            <person name="Ma J."/>
        </authorList>
    </citation>
    <scope>NUCLEOTIDE SEQUENCE [LARGE SCALE GENOMIC DNA]</scope>
    <source>
        <strain evidence="14 15">JCM 3272</strain>
    </source>
</reference>
<feature type="transmembrane region" description="Helical" evidence="12">
    <location>
        <begin position="105"/>
        <end position="126"/>
    </location>
</feature>
<sequence length="632" mass="67084">MTEPQTTAWRRDITAPVRAFMRTESGSAGVLVAAIAVALVWANVDDAGYERLWATELGLHVGGWSLAFDLRTWVNSGLMTLFFLVVGLEARRELDLGDLRDRRRFVLPMAAGVAGMLVPVAIYLAVNRGGPGAHGWGVAMSTDTALALGLLALVGRNVPEQVRVFLLTVFVVDDLVALVVIAVAYSESIEVMPLLAAIAVFGLLLGLRTLRVRSGAVYAPVCLLLWYCMLRSGVDPVVAGLAIGLTATAYTPARTALEAASGLFKLFREQPTVELARSASLGLTRTLSPNDRLQRMYHPWSSYVIVPLFGLANAGIPIDGAFLSRAFTSPVTLGVLAGYVLGKPVAVAGASWLVTRVSGGRVRPGVGWAAVLGSGTIAGIGFTVSLLIASLAFTGDQLAEAKVGVLAAAALASALTWVVFRVTAMLPKPRRLRALLGEAEALVDLIPAVDVSADHVRGAAEASVTIVEYGDFQCPYCGQAEPAVRELLADADLRYVWRHLPLTDVHPQAQLAAEAAEAAAAQGAFWPMHDLLLDHQDELKPADLVGYAERLGLDRERFHEDLIRHEHAGRIAQDVESADLSGVGGTPTFFINGVRHYGAYDIGTLKAAVKVARARAVIGRPIAPAPGGRSPT</sequence>
<feature type="transmembrane region" description="Helical" evidence="12">
    <location>
        <begin position="405"/>
        <end position="424"/>
    </location>
</feature>
<feature type="transmembrane region" description="Helical" evidence="12">
    <location>
        <begin position="165"/>
        <end position="185"/>
    </location>
</feature>
<dbReference type="HAMAP" id="MF_01844">
    <property type="entry name" value="NhaA"/>
    <property type="match status" value="1"/>
</dbReference>
<evidence type="ECO:0000256" key="2">
    <source>
        <dbReference type="ARBA" id="ARBA00007006"/>
    </source>
</evidence>
<dbReference type="InterPro" id="IPR004670">
    <property type="entry name" value="NhaA"/>
</dbReference>
<keyword evidence="8 12" id="KW-0915">Sodium</keyword>
<keyword evidence="15" id="KW-1185">Reference proteome</keyword>
<dbReference type="Proteomes" id="UP001501444">
    <property type="component" value="Unassembled WGS sequence"/>
</dbReference>
<feature type="transmembrane region" description="Helical" evidence="12">
    <location>
        <begin position="330"/>
        <end position="354"/>
    </location>
</feature>
<keyword evidence="10 12" id="KW-0472">Membrane</keyword>
<evidence type="ECO:0000256" key="10">
    <source>
        <dbReference type="ARBA" id="ARBA00023136"/>
    </source>
</evidence>
<evidence type="ECO:0000256" key="11">
    <source>
        <dbReference type="ARBA" id="ARBA00023201"/>
    </source>
</evidence>
<dbReference type="PANTHER" id="PTHR30341">
    <property type="entry name" value="SODIUM ION/PROTON ANTIPORTER NHAA-RELATED"/>
    <property type="match status" value="1"/>
</dbReference>
<evidence type="ECO:0000256" key="5">
    <source>
        <dbReference type="ARBA" id="ARBA00022475"/>
    </source>
</evidence>
<evidence type="ECO:0000256" key="1">
    <source>
        <dbReference type="ARBA" id="ARBA00004429"/>
    </source>
</evidence>
<organism evidence="14 15">
    <name type="scientific">Dactylosporangium salmoneum</name>
    <dbReference type="NCBI Taxonomy" id="53361"/>
    <lineage>
        <taxon>Bacteria</taxon>
        <taxon>Bacillati</taxon>
        <taxon>Actinomycetota</taxon>
        <taxon>Actinomycetes</taxon>
        <taxon>Micromonosporales</taxon>
        <taxon>Micromonosporaceae</taxon>
        <taxon>Dactylosporangium</taxon>
    </lineage>
</organism>
<proteinExistence type="inferred from homology"/>
<dbReference type="InterPro" id="IPR036249">
    <property type="entry name" value="Thioredoxin-like_sf"/>
</dbReference>
<feature type="transmembrane region" description="Helical" evidence="12">
    <location>
        <begin position="64"/>
        <end position="85"/>
    </location>
</feature>
<dbReference type="InterPro" id="IPR012336">
    <property type="entry name" value="Thioredoxin-like_fold"/>
</dbReference>
<evidence type="ECO:0000256" key="8">
    <source>
        <dbReference type="ARBA" id="ARBA00023053"/>
    </source>
</evidence>
<feature type="transmembrane region" description="Helical" evidence="12">
    <location>
        <begin position="300"/>
        <end position="318"/>
    </location>
</feature>
<evidence type="ECO:0000256" key="12">
    <source>
        <dbReference type="HAMAP-Rule" id="MF_01844"/>
    </source>
</evidence>
<accession>A0ABN3GG22</accession>
<comment type="subcellular location">
    <subcellularLocation>
        <location evidence="1">Cell inner membrane</location>
        <topology evidence="1">Multi-pass membrane protein</topology>
    </subcellularLocation>
    <subcellularLocation>
        <location evidence="12">Cell membrane</location>
        <topology evidence="12">Multi-pass membrane protein</topology>
    </subcellularLocation>
</comment>
<evidence type="ECO:0000256" key="6">
    <source>
        <dbReference type="ARBA" id="ARBA00022692"/>
    </source>
</evidence>
<feature type="transmembrane region" description="Helical" evidence="12">
    <location>
        <begin position="366"/>
        <end position="393"/>
    </location>
</feature>
<dbReference type="PANTHER" id="PTHR30341:SF0">
    <property type="entry name" value="NA(+)_H(+) ANTIPORTER NHAA"/>
    <property type="match status" value="1"/>
</dbReference>
<keyword evidence="7 12" id="KW-1133">Transmembrane helix</keyword>
<feature type="transmembrane region" description="Helical" evidence="12">
    <location>
        <begin position="132"/>
        <end position="153"/>
    </location>
</feature>
<dbReference type="EMBL" id="BAAARV010000030">
    <property type="protein sequence ID" value="GAA2350536.1"/>
    <property type="molecule type" value="Genomic_DNA"/>
</dbReference>
<keyword evidence="4 12" id="KW-0050">Antiport</keyword>
<feature type="domain" description="Thioredoxin" evidence="13">
    <location>
        <begin position="434"/>
        <end position="614"/>
    </location>
</feature>
<dbReference type="Gene3D" id="1.20.1530.10">
    <property type="entry name" value="Na+/H+ antiporter like domain"/>
    <property type="match status" value="1"/>
</dbReference>
<name>A0ABN3GG22_9ACTN</name>
<evidence type="ECO:0000256" key="3">
    <source>
        <dbReference type="ARBA" id="ARBA00022448"/>
    </source>
</evidence>
<dbReference type="InterPro" id="IPR023171">
    <property type="entry name" value="Na/H_antiporter_dom_sf"/>
</dbReference>
<keyword evidence="5 12" id="KW-1003">Cell membrane</keyword>
<comment type="caution">
    <text evidence="14">The sequence shown here is derived from an EMBL/GenBank/DDBJ whole genome shotgun (WGS) entry which is preliminary data.</text>
</comment>
<comment type="catalytic activity">
    <reaction evidence="12">
        <text>Na(+)(in) + 2 H(+)(out) = Na(+)(out) + 2 H(+)(in)</text>
        <dbReference type="Rhea" id="RHEA:29251"/>
        <dbReference type="ChEBI" id="CHEBI:15378"/>
        <dbReference type="ChEBI" id="CHEBI:29101"/>
    </reaction>
</comment>
<dbReference type="PROSITE" id="PS51352">
    <property type="entry name" value="THIOREDOXIN_2"/>
    <property type="match status" value="1"/>
</dbReference>
<keyword evidence="6 12" id="KW-0812">Transmembrane</keyword>
<evidence type="ECO:0000313" key="14">
    <source>
        <dbReference type="EMBL" id="GAA2350536.1"/>
    </source>
</evidence>
<dbReference type="Pfam" id="PF13462">
    <property type="entry name" value="Thioredoxin_4"/>
    <property type="match status" value="1"/>
</dbReference>
<feature type="transmembrane region" description="Helical" evidence="12">
    <location>
        <begin position="26"/>
        <end position="44"/>
    </location>
</feature>
<comment type="similarity">
    <text evidence="12">Belongs to the NhaA Na(+)/H(+) (TC 2.A.33) antiporter family.</text>
</comment>
<dbReference type="InterPro" id="IPR013766">
    <property type="entry name" value="Thioredoxin_domain"/>
</dbReference>
<evidence type="ECO:0000313" key="15">
    <source>
        <dbReference type="Proteomes" id="UP001501444"/>
    </source>
</evidence>
<comment type="function">
    <text evidence="12">Na(+)/H(+) antiporter that extrudes sodium in exchange for external protons.</text>
</comment>
<feature type="transmembrane region" description="Helical" evidence="12">
    <location>
        <begin position="191"/>
        <end position="210"/>
    </location>
</feature>
<dbReference type="NCBIfam" id="TIGR00773">
    <property type="entry name" value="NhaA"/>
    <property type="match status" value="1"/>
</dbReference>
<comment type="similarity">
    <text evidence="2">In the N-terminal section; belongs to the NhaA Na(+)/H(+) (TC 2.A.33) antiporter family.</text>
</comment>
<gene>
    <name evidence="12" type="primary">nhaA</name>
    <name evidence="14" type="ORF">GCM10010170_040180</name>
</gene>
<keyword evidence="11 12" id="KW-0739">Sodium transport</keyword>
<dbReference type="Gene3D" id="3.40.30.10">
    <property type="entry name" value="Glutaredoxin"/>
    <property type="match status" value="1"/>
</dbReference>
<keyword evidence="9 12" id="KW-0406">Ion transport</keyword>